<evidence type="ECO:0000313" key="16">
    <source>
        <dbReference type="EMBL" id="WRO21688.1"/>
    </source>
</evidence>
<dbReference type="GO" id="GO:0071555">
    <property type="term" value="P:cell wall organization"/>
    <property type="evidence" value="ECO:0007669"/>
    <property type="project" value="InterPro"/>
</dbReference>
<feature type="domain" description="Histidine kinase" evidence="15">
    <location>
        <begin position="460"/>
        <end position="560"/>
    </location>
</feature>
<dbReference type="PANTHER" id="PTHR34220">
    <property type="entry name" value="SENSOR HISTIDINE KINASE YPDA"/>
    <property type="match status" value="1"/>
</dbReference>
<feature type="transmembrane region" description="Helical" evidence="14">
    <location>
        <begin position="136"/>
        <end position="158"/>
    </location>
</feature>
<evidence type="ECO:0000256" key="7">
    <source>
        <dbReference type="ARBA" id="ARBA00022692"/>
    </source>
</evidence>
<evidence type="ECO:0000256" key="11">
    <source>
        <dbReference type="ARBA" id="ARBA00022989"/>
    </source>
</evidence>
<accession>A0AAU0UR76</accession>
<evidence type="ECO:0000256" key="12">
    <source>
        <dbReference type="ARBA" id="ARBA00023012"/>
    </source>
</evidence>
<dbReference type="InterPro" id="IPR036890">
    <property type="entry name" value="HATPase_C_sf"/>
</dbReference>
<keyword evidence="17" id="KW-1185">Reference proteome</keyword>
<dbReference type="KEGG" id="dbc:MFMK1_001498"/>
<organism evidence="16 17">
    <name type="scientific">Metallumcola ferriviriculae</name>
    <dbReference type="NCBI Taxonomy" id="3039180"/>
    <lineage>
        <taxon>Bacteria</taxon>
        <taxon>Bacillati</taxon>
        <taxon>Bacillota</taxon>
        <taxon>Clostridia</taxon>
        <taxon>Neomoorellales</taxon>
        <taxon>Desulfitibacteraceae</taxon>
        <taxon>Metallumcola</taxon>
    </lineage>
</organism>
<feature type="transmembrane region" description="Helical" evidence="14">
    <location>
        <begin position="170"/>
        <end position="190"/>
    </location>
</feature>
<evidence type="ECO:0000256" key="1">
    <source>
        <dbReference type="ARBA" id="ARBA00000085"/>
    </source>
</evidence>
<feature type="transmembrane region" description="Helical" evidence="14">
    <location>
        <begin position="6"/>
        <end position="22"/>
    </location>
</feature>
<feature type="transmembrane region" description="Helical" evidence="14">
    <location>
        <begin position="103"/>
        <end position="124"/>
    </location>
</feature>
<name>A0AAU0UR76_9FIRM</name>
<keyword evidence="10" id="KW-0067">ATP-binding</keyword>
<dbReference type="InterPro" id="IPR029016">
    <property type="entry name" value="GAF-like_dom_sf"/>
</dbReference>
<dbReference type="Gene3D" id="3.30.450.40">
    <property type="match status" value="1"/>
</dbReference>
<keyword evidence="4" id="KW-1003">Cell membrane</keyword>
<dbReference type="SMART" id="SM00387">
    <property type="entry name" value="HATPase_c"/>
    <property type="match status" value="1"/>
</dbReference>
<dbReference type="Pfam" id="PF02518">
    <property type="entry name" value="HATPase_c"/>
    <property type="match status" value="1"/>
</dbReference>
<evidence type="ECO:0000313" key="17">
    <source>
        <dbReference type="Proteomes" id="UP001329915"/>
    </source>
</evidence>
<keyword evidence="9 16" id="KW-0418">Kinase</keyword>
<dbReference type="PROSITE" id="PS50109">
    <property type="entry name" value="HIS_KIN"/>
    <property type="match status" value="1"/>
</dbReference>
<keyword evidence="7 14" id="KW-0812">Transmembrane</keyword>
<evidence type="ECO:0000256" key="5">
    <source>
        <dbReference type="ARBA" id="ARBA00022553"/>
    </source>
</evidence>
<dbReference type="InterPro" id="IPR003594">
    <property type="entry name" value="HATPase_dom"/>
</dbReference>
<dbReference type="PANTHER" id="PTHR34220:SF7">
    <property type="entry name" value="SENSOR HISTIDINE KINASE YPDA"/>
    <property type="match status" value="1"/>
</dbReference>
<evidence type="ECO:0000256" key="6">
    <source>
        <dbReference type="ARBA" id="ARBA00022679"/>
    </source>
</evidence>
<sequence length="566" mass="62008">MASIFETLLSRLGFIILLAYLLSRMAPFKRLFIKQSIEKREKFLLALVFGLIGILGTYSGIPVKGAIANSRVIGPLVGGLLGGPVVGLIAGTIAGLHRWAIDINGFTALACAVSTIVAGVMGGVLHKYVMAKKNKWLPTFFIGMTAEIIQMIIILLIAKPLDSAVALVNVIWLPMILVNSMGAAAMMGIIQNIFWEKARAGAYQAQLALTIANQTLPILRKGLNTVTAREACGIIYSHIDTAAVAITNKDKILAHVGLGQDHHKPGLSYLTEGTKKVITTGQYHIAQRKDSIQCSTQGCRLASAIIVPLKENDEVIGCLKIYQNRENGITSIETQLALGLAQMFSTQLELAKVEYQAKLLDQAELRALQAQVNPHFLFNALNTVRSLVRTNPEKSRDLLAHLADYFRTNLQSCKEMVSIAREVQHVKSYLAIEQARFEEHLQVHWNIDETVKRKLPPFTLQPIVENAVKHGLYPKNAPGNIYISLEQTKHKIILIVEDDGVGMNPNDIKLYLSPNDSADHIGISNVNNRLKSHFGSSFGLAISSRKNEGTKVRIVLPAEKGGKINA</sequence>
<comment type="catalytic activity">
    <reaction evidence="1">
        <text>ATP + protein L-histidine = ADP + protein N-phospho-L-histidine.</text>
        <dbReference type="EC" id="2.7.13.3"/>
    </reaction>
</comment>
<evidence type="ECO:0000256" key="10">
    <source>
        <dbReference type="ARBA" id="ARBA00022840"/>
    </source>
</evidence>
<dbReference type="AlphaFoldDB" id="A0AAU0UR76"/>
<protein>
    <recommendedName>
        <fullName evidence="3">histidine kinase</fullName>
        <ecNumber evidence="3">2.7.13.3</ecNumber>
    </recommendedName>
</protein>
<evidence type="ECO:0000256" key="2">
    <source>
        <dbReference type="ARBA" id="ARBA00004651"/>
    </source>
</evidence>
<comment type="subcellular location">
    <subcellularLocation>
        <location evidence="2">Cell membrane</location>
        <topology evidence="2">Multi-pass membrane protein</topology>
    </subcellularLocation>
</comment>
<evidence type="ECO:0000256" key="13">
    <source>
        <dbReference type="ARBA" id="ARBA00023136"/>
    </source>
</evidence>
<evidence type="ECO:0000256" key="4">
    <source>
        <dbReference type="ARBA" id="ARBA00022475"/>
    </source>
</evidence>
<dbReference type="Gene3D" id="3.30.565.10">
    <property type="entry name" value="Histidine kinase-like ATPase, C-terminal domain"/>
    <property type="match status" value="1"/>
</dbReference>
<keyword evidence="5" id="KW-0597">Phosphoprotein</keyword>
<dbReference type="EMBL" id="CP121694">
    <property type="protein sequence ID" value="WRO21688.1"/>
    <property type="molecule type" value="Genomic_DNA"/>
</dbReference>
<dbReference type="InterPro" id="IPR005467">
    <property type="entry name" value="His_kinase_dom"/>
</dbReference>
<reference evidence="16 17" key="1">
    <citation type="submission" date="2023-04" db="EMBL/GenBank/DDBJ databases">
        <authorList>
            <person name="Hsu D."/>
        </authorList>
    </citation>
    <scope>NUCLEOTIDE SEQUENCE [LARGE SCALE GENOMIC DNA]</scope>
    <source>
        <strain evidence="16 17">MK1</strain>
    </source>
</reference>
<dbReference type="Pfam" id="PF01590">
    <property type="entry name" value="GAF"/>
    <property type="match status" value="1"/>
</dbReference>
<gene>
    <name evidence="16" type="ORF">MFMK1_001498</name>
</gene>
<dbReference type="SUPFAM" id="SSF55781">
    <property type="entry name" value="GAF domain-like"/>
    <property type="match status" value="1"/>
</dbReference>
<feature type="transmembrane region" description="Helical" evidence="14">
    <location>
        <begin position="43"/>
        <end position="61"/>
    </location>
</feature>
<dbReference type="Pfam" id="PF06580">
    <property type="entry name" value="His_kinase"/>
    <property type="match status" value="1"/>
</dbReference>
<keyword evidence="12" id="KW-0902">Two-component regulatory system</keyword>
<dbReference type="Pfam" id="PF07694">
    <property type="entry name" value="5TM-5TMR_LYT"/>
    <property type="match status" value="1"/>
</dbReference>
<dbReference type="GO" id="GO:0000155">
    <property type="term" value="F:phosphorelay sensor kinase activity"/>
    <property type="evidence" value="ECO:0007669"/>
    <property type="project" value="InterPro"/>
</dbReference>
<keyword evidence="13 14" id="KW-0472">Membrane</keyword>
<evidence type="ECO:0000256" key="8">
    <source>
        <dbReference type="ARBA" id="ARBA00022741"/>
    </source>
</evidence>
<evidence type="ECO:0000256" key="14">
    <source>
        <dbReference type="SAM" id="Phobius"/>
    </source>
</evidence>
<dbReference type="EC" id="2.7.13.3" evidence="3"/>
<keyword evidence="6" id="KW-0808">Transferase</keyword>
<proteinExistence type="predicted"/>
<dbReference type="InterPro" id="IPR003018">
    <property type="entry name" value="GAF"/>
</dbReference>
<dbReference type="InterPro" id="IPR050640">
    <property type="entry name" value="Bact_2-comp_sensor_kinase"/>
</dbReference>
<dbReference type="GO" id="GO:0005886">
    <property type="term" value="C:plasma membrane"/>
    <property type="evidence" value="ECO:0007669"/>
    <property type="project" value="UniProtKB-SubCell"/>
</dbReference>
<dbReference type="InterPro" id="IPR010559">
    <property type="entry name" value="Sig_transdc_His_kin_internal"/>
</dbReference>
<feature type="transmembrane region" description="Helical" evidence="14">
    <location>
        <begin position="73"/>
        <end position="96"/>
    </location>
</feature>
<dbReference type="RefSeq" id="WP_366924519.1">
    <property type="nucleotide sequence ID" value="NZ_CP121694.1"/>
</dbReference>
<evidence type="ECO:0000256" key="3">
    <source>
        <dbReference type="ARBA" id="ARBA00012438"/>
    </source>
</evidence>
<dbReference type="GO" id="GO:0005524">
    <property type="term" value="F:ATP binding"/>
    <property type="evidence" value="ECO:0007669"/>
    <property type="project" value="UniProtKB-KW"/>
</dbReference>
<dbReference type="InterPro" id="IPR011620">
    <property type="entry name" value="Sig_transdc_His_kinase_LytS_TM"/>
</dbReference>
<evidence type="ECO:0000259" key="15">
    <source>
        <dbReference type="PROSITE" id="PS50109"/>
    </source>
</evidence>
<dbReference type="Proteomes" id="UP001329915">
    <property type="component" value="Chromosome"/>
</dbReference>
<evidence type="ECO:0000256" key="9">
    <source>
        <dbReference type="ARBA" id="ARBA00022777"/>
    </source>
</evidence>
<keyword evidence="11 14" id="KW-1133">Transmembrane helix</keyword>
<dbReference type="SUPFAM" id="SSF55874">
    <property type="entry name" value="ATPase domain of HSP90 chaperone/DNA topoisomerase II/histidine kinase"/>
    <property type="match status" value="1"/>
</dbReference>
<keyword evidence="8" id="KW-0547">Nucleotide-binding</keyword>